<dbReference type="GO" id="GO:0005524">
    <property type="term" value="F:ATP binding"/>
    <property type="evidence" value="ECO:0007669"/>
    <property type="project" value="UniProtKB-UniRule"/>
</dbReference>
<evidence type="ECO:0000256" key="15">
    <source>
        <dbReference type="ARBA" id="ARBA00040883"/>
    </source>
</evidence>
<comment type="caution">
    <text evidence="17">The sequence shown here is derived from an EMBL/GenBank/DDBJ whole genome shotgun (WGS) entry which is preliminary data.</text>
</comment>
<dbReference type="GO" id="GO:0015937">
    <property type="term" value="P:coenzyme A biosynthetic process"/>
    <property type="evidence" value="ECO:0007669"/>
    <property type="project" value="UniProtKB-UniRule"/>
</dbReference>
<evidence type="ECO:0000313" key="18">
    <source>
        <dbReference type="Proteomes" id="UP000462931"/>
    </source>
</evidence>
<dbReference type="Pfam" id="PF03309">
    <property type="entry name" value="Pan_kinase"/>
    <property type="match status" value="1"/>
</dbReference>
<accession>A0A7K0FS85</accession>
<feature type="binding site" evidence="16">
    <location>
        <position position="167"/>
    </location>
    <ligand>
        <name>substrate</name>
    </ligand>
</feature>
<evidence type="ECO:0000256" key="14">
    <source>
        <dbReference type="ARBA" id="ARBA00038036"/>
    </source>
</evidence>
<feature type="binding site" evidence="16">
    <location>
        <position position="114"/>
    </location>
    <ligand>
        <name>ATP</name>
        <dbReference type="ChEBI" id="CHEBI:30616"/>
    </ligand>
</feature>
<keyword evidence="16" id="KW-0479">Metal-binding</keyword>
<evidence type="ECO:0000256" key="4">
    <source>
        <dbReference type="ARBA" id="ARBA00005225"/>
    </source>
</evidence>
<evidence type="ECO:0000256" key="7">
    <source>
        <dbReference type="ARBA" id="ARBA00022490"/>
    </source>
</evidence>
<feature type="binding site" evidence="16">
    <location>
        <position position="111"/>
    </location>
    <ligand>
        <name>K(+)</name>
        <dbReference type="ChEBI" id="CHEBI:29103"/>
    </ligand>
</feature>
<keyword evidence="7 16" id="KW-0963">Cytoplasm</keyword>
<keyword evidence="10 16" id="KW-0418">Kinase</keyword>
<keyword evidence="11 16" id="KW-0067">ATP-binding</keyword>
<comment type="similarity">
    <text evidence="14 16">Belongs to the type III pantothenate kinase family.</text>
</comment>
<keyword evidence="9 16" id="KW-0547">Nucleotide-binding</keyword>
<sequence length="242" mass="27007">MANLVIDTGNTFTKIAVFEDDKLVFITKVSELKEEDLNTIVQKYAIKQLIYASVKQDFAFNVDVPVLKFSHQTKIPIHNLYLTPETLGLDRLAAVIGANHLFNSADVLVIDAGTCITYDFINKQKEYKGGSISPGLQMRFKAMHEFTGKLPLVVLDENNTAFYGASTSEALQSGVVNGLIFEVTGYINHYLNQYPETKIILCGGDASFFDTRLKNSIFAHQILTEPHLVLIGLNKVVNYQHD</sequence>
<dbReference type="GO" id="GO:0004594">
    <property type="term" value="F:pantothenate kinase activity"/>
    <property type="evidence" value="ECO:0007669"/>
    <property type="project" value="UniProtKB-UniRule"/>
</dbReference>
<evidence type="ECO:0000256" key="12">
    <source>
        <dbReference type="ARBA" id="ARBA00022958"/>
    </source>
</evidence>
<protein>
    <recommendedName>
        <fullName evidence="15 16">Type III pantothenate kinase</fullName>
        <ecNumber evidence="6 16">2.7.1.33</ecNumber>
    </recommendedName>
    <alternativeName>
        <fullName evidence="16">PanK-III</fullName>
    </alternativeName>
    <alternativeName>
        <fullName evidence="16">Pantothenic acid kinase</fullName>
    </alternativeName>
</protein>
<dbReference type="GO" id="GO:0046872">
    <property type="term" value="F:metal ion binding"/>
    <property type="evidence" value="ECO:0007669"/>
    <property type="project" value="UniProtKB-KW"/>
</dbReference>
<comment type="subunit">
    <text evidence="5 16">Homodimer.</text>
</comment>
<comment type="catalytic activity">
    <reaction evidence="1 16">
        <text>(R)-pantothenate + ATP = (R)-4'-phosphopantothenate + ADP + H(+)</text>
        <dbReference type="Rhea" id="RHEA:16373"/>
        <dbReference type="ChEBI" id="CHEBI:10986"/>
        <dbReference type="ChEBI" id="CHEBI:15378"/>
        <dbReference type="ChEBI" id="CHEBI:29032"/>
        <dbReference type="ChEBI" id="CHEBI:30616"/>
        <dbReference type="ChEBI" id="CHEBI:456216"/>
        <dbReference type="EC" id="2.7.1.33"/>
    </reaction>
</comment>
<evidence type="ECO:0000313" key="17">
    <source>
        <dbReference type="EMBL" id="MRX48633.1"/>
    </source>
</evidence>
<dbReference type="PANTHER" id="PTHR34265">
    <property type="entry name" value="TYPE III PANTOTHENATE KINASE"/>
    <property type="match status" value="1"/>
</dbReference>
<comment type="cofactor">
    <cofactor evidence="16">
        <name>NH4(+)</name>
        <dbReference type="ChEBI" id="CHEBI:28938"/>
    </cofactor>
    <cofactor evidence="16">
        <name>K(+)</name>
        <dbReference type="ChEBI" id="CHEBI:29103"/>
    </cofactor>
    <text evidence="16">A monovalent cation. Ammonium or potassium.</text>
</comment>
<evidence type="ECO:0000256" key="9">
    <source>
        <dbReference type="ARBA" id="ARBA00022741"/>
    </source>
</evidence>
<dbReference type="SUPFAM" id="SSF53067">
    <property type="entry name" value="Actin-like ATPase domain"/>
    <property type="match status" value="2"/>
</dbReference>
<dbReference type="Proteomes" id="UP000462931">
    <property type="component" value="Unassembled WGS sequence"/>
</dbReference>
<keyword evidence="13 16" id="KW-0173">Coenzyme A biosynthesis</keyword>
<comment type="subcellular location">
    <subcellularLocation>
        <location evidence="3 16">Cytoplasm</location>
    </subcellularLocation>
</comment>
<dbReference type="NCBIfam" id="TIGR00671">
    <property type="entry name" value="baf"/>
    <property type="match status" value="1"/>
</dbReference>
<dbReference type="Gene3D" id="3.30.420.40">
    <property type="match status" value="1"/>
</dbReference>
<keyword evidence="8 16" id="KW-0808">Transferase</keyword>
<comment type="function">
    <text evidence="16">Catalyzes the phosphorylation of pantothenate (Pan), the first step in CoA biosynthesis.</text>
</comment>
<dbReference type="RefSeq" id="WP_154288697.1">
    <property type="nucleotide sequence ID" value="NZ_WKJI01000005.1"/>
</dbReference>
<dbReference type="UniPathway" id="UPA00241">
    <property type="reaction ID" value="UER00352"/>
</dbReference>
<dbReference type="HAMAP" id="MF_01274">
    <property type="entry name" value="Pantothen_kinase_3"/>
    <property type="match status" value="1"/>
</dbReference>
<evidence type="ECO:0000256" key="8">
    <source>
        <dbReference type="ARBA" id="ARBA00022679"/>
    </source>
</evidence>
<reference evidence="17 18" key="1">
    <citation type="submission" date="2019-11" db="EMBL/GenBank/DDBJ databases">
        <authorList>
            <person name="Cheng Q."/>
            <person name="Yang Z."/>
        </authorList>
    </citation>
    <scope>NUCLEOTIDE SEQUENCE [LARGE SCALE GENOMIC DNA]</scope>
    <source>
        <strain evidence="17 18">HX-22-1</strain>
    </source>
</reference>
<dbReference type="PANTHER" id="PTHR34265:SF1">
    <property type="entry name" value="TYPE III PANTOTHENATE KINASE"/>
    <property type="match status" value="1"/>
</dbReference>
<evidence type="ECO:0000256" key="11">
    <source>
        <dbReference type="ARBA" id="ARBA00022840"/>
    </source>
</evidence>
<evidence type="ECO:0000256" key="3">
    <source>
        <dbReference type="ARBA" id="ARBA00004496"/>
    </source>
</evidence>
<dbReference type="EC" id="2.7.1.33" evidence="6 16"/>
<name>A0A7K0FS85_9SPHI</name>
<feature type="binding site" evidence="16">
    <location>
        <position position="81"/>
    </location>
    <ligand>
        <name>substrate</name>
    </ligand>
</feature>
<comment type="cofactor">
    <cofactor evidence="2">
        <name>K(+)</name>
        <dbReference type="ChEBI" id="CHEBI:29103"/>
    </cofactor>
</comment>
<feature type="active site" description="Proton acceptor" evidence="16">
    <location>
        <position position="90"/>
    </location>
</feature>
<dbReference type="GO" id="GO:0005737">
    <property type="term" value="C:cytoplasm"/>
    <property type="evidence" value="ECO:0007669"/>
    <property type="project" value="UniProtKB-SubCell"/>
</dbReference>
<feature type="binding site" evidence="16">
    <location>
        <begin position="88"/>
        <end position="91"/>
    </location>
    <ligand>
        <name>substrate</name>
    </ligand>
</feature>
<dbReference type="InterPro" id="IPR004619">
    <property type="entry name" value="Type_III_PanK"/>
</dbReference>
<evidence type="ECO:0000256" key="16">
    <source>
        <dbReference type="HAMAP-Rule" id="MF_01274"/>
    </source>
</evidence>
<evidence type="ECO:0000256" key="5">
    <source>
        <dbReference type="ARBA" id="ARBA00011738"/>
    </source>
</evidence>
<evidence type="ECO:0000256" key="13">
    <source>
        <dbReference type="ARBA" id="ARBA00022993"/>
    </source>
</evidence>
<evidence type="ECO:0000256" key="6">
    <source>
        <dbReference type="ARBA" id="ARBA00012102"/>
    </source>
</evidence>
<gene>
    <name evidence="16" type="primary">coaX</name>
    <name evidence="17" type="ORF">GJJ64_15670</name>
</gene>
<evidence type="ECO:0000256" key="2">
    <source>
        <dbReference type="ARBA" id="ARBA00001958"/>
    </source>
</evidence>
<evidence type="ECO:0000256" key="1">
    <source>
        <dbReference type="ARBA" id="ARBA00001206"/>
    </source>
</evidence>
<dbReference type="CDD" id="cd24015">
    <property type="entry name" value="ASKHA_NBD_PanK-III"/>
    <property type="match status" value="1"/>
</dbReference>
<dbReference type="InterPro" id="IPR043129">
    <property type="entry name" value="ATPase_NBD"/>
</dbReference>
<dbReference type="EMBL" id="WKJI01000005">
    <property type="protein sequence ID" value="MRX48633.1"/>
    <property type="molecule type" value="Genomic_DNA"/>
</dbReference>
<organism evidence="17 18">
    <name type="scientific">Pedobacter puniceum</name>
    <dbReference type="NCBI Taxonomy" id="2666136"/>
    <lineage>
        <taxon>Bacteria</taxon>
        <taxon>Pseudomonadati</taxon>
        <taxon>Bacteroidota</taxon>
        <taxon>Sphingobacteriia</taxon>
        <taxon>Sphingobacteriales</taxon>
        <taxon>Sphingobacteriaceae</taxon>
        <taxon>Pedobacter</taxon>
    </lineage>
</organism>
<feature type="binding site" evidence="16">
    <location>
        <begin position="7"/>
        <end position="14"/>
    </location>
    <ligand>
        <name>ATP</name>
        <dbReference type="ChEBI" id="CHEBI:30616"/>
    </ligand>
</feature>
<proteinExistence type="inferred from homology"/>
<dbReference type="AlphaFoldDB" id="A0A7K0FS85"/>
<keyword evidence="18" id="KW-1185">Reference proteome</keyword>
<evidence type="ECO:0000256" key="10">
    <source>
        <dbReference type="ARBA" id="ARBA00022777"/>
    </source>
</evidence>
<comment type="pathway">
    <text evidence="4 16">Cofactor biosynthesis; coenzyme A biosynthesis; CoA from (R)-pantothenate: step 1/5.</text>
</comment>
<keyword evidence="12 16" id="KW-0630">Potassium</keyword>